<dbReference type="NCBIfam" id="TIGR00115">
    <property type="entry name" value="tig"/>
    <property type="match status" value="1"/>
</dbReference>
<evidence type="ECO:0000256" key="3">
    <source>
        <dbReference type="ARBA" id="ARBA00013194"/>
    </source>
</evidence>
<dbReference type="Pfam" id="PF05698">
    <property type="entry name" value="Trigger_C"/>
    <property type="match status" value="1"/>
</dbReference>
<dbReference type="InterPro" id="IPR008881">
    <property type="entry name" value="Trigger_fac_ribosome-bd_bac"/>
</dbReference>
<comment type="catalytic activity">
    <reaction evidence="1 11">
        <text>[protein]-peptidylproline (omega=180) = [protein]-peptidylproline (omega=0)</text>
        <dbReference type="Rhea" id="RHEA:16237"/>
        <dbReference type="Rhea" id="RHEA-COMP:10747"/>
        <dbReference type="Rhea" id="RHEA-COMP:10748"/>
        <dbReference type="ChEBI" id="CHEBI:83833"/>
        <dbReference type="ChEBI" id="CHEBI:83834"/>
        <dbReference type="EC" id="5.2.1.8"/>
    </reaction>
</comment>
<comment type="function">
    <text evidence="11">Involved in protein export. Acts as a chaperone by maintaining the newly synthesized protein in an open conformation. Functions as a peptidyl-prolyl cis-trans isomerase.</text>
</comment>
<accession>A0A087MF90</accession>
<gene>
    <name evidence="11" type="primary">tig</name>
    <name evidence="15" type="ORF">N788_08740</name>
</gene>
<evidence type="ECO:0000256" key="5">
    <source>
        <dbReference type="ARBA" id="ARBA00022618"/>
    </source>
</evidence>
<feature type="domain" description="Trigger factor C-terminal" evidence="14">
    <location>
        <begin position="265"/>
        <end position="416"/>
    </location>
</feature>
<reference evidence="15 16" key="2">
    <citation type="journal article" date="2015" name="Stand. Genomic Sci.">
        <title>High quality draft genomic sequence of Arenimonas donghaensis DSM 18148(T).</title>
        <authorList>
            <person name="Chen F."/>
            <person name="Wang H."/>
            <person name="Cao Y."/>
            <person name="Li X."/>
            <person name="Wang G."/>
        </authorList>
    </citation>
    <scope>NUCLEOTIDE SEQUENCE [LARGE SCALE GENOMIC DNA]</scope>
    <source>
        <strain evidence="15 16">HO3-R19</strain>
    </source>
</reference>
<dbReference type="InterPro" id="IPR027304">
    <property type="entry name" value="Trigger_fact/SurA_dom_sf"/>
</dbReference>
<dbReference type="GO" id="GO:0043335">
    <property type="term" value="P:protein unfolding"/>
    <property type="evidence" value="ECO:0007669"/>
    <property type="project" value="TreeGrafter"/>
</dbReference>
<dbReference type="GO" id="GO:0003755">
    <property type="term" value="F:peptidyl-prolyl cis-trans isomerase activity"/>
    <property type="evidence" value="ECO:0007669"/>
    <property type="project" value="UniProtKB-UniRule"/>
</dbReference>
<evidence type="ECO:0000256" key="2">
    <source>
        <dbReference type="ARBA" id="ARBA00005464"/>
    </source>
</evidence>
<dbReference type="PIRSF" id="PIRSF003095">
    <property type="entry name" value="Trigger_factor"/>
    <property type="match status" value="1"/>
</dbReference>
<dbReference type="PANTHER" id="PTHR30560:SF3">
    <property type="entry name" value="TRIGGER FACTOR-LIKE PROTEIN TIG, CHLOROPLASTIC"/>
    <property type="match status" value="1"/>
</dbReference>
<reference evidence="16" key="1">
    <citation type="submission" date="2013-08" db="EMBL/GenBank/DDBJ databases">
        <title>Genome sequencing of Arenimonas donghaensis.</title>
        <authorList>
            <person name="Chen F."/>
            <person name="Wang G."/>
        </authorList>
    </citation>
    <scope>NUCLEOTIDE SEQUENCE [LARGE SCALE GENOMIC DNA]</scope>
    <source>
        <strain evidence="16">HO3-R19</strain>
    </source>
</reference>
<dbReference type="InterPro" id="IPR036611">
    <property type="entry name" value="Trigger_fac_ribosome-bd_sf"/>
</dbReference>
<keyword evidence="6 11" id="KW-0697">Rotamase</keyword>
<feature type="domain" description="Trigger factor ribosome-binding bacterial" evidence="13">
    <location>
        <begin position="3"/>
        <end position="146"/>
    </location>
</feature>
<proteinExistence type="inferred from homology"/>
<evidence type="ECO:0000259" key="12">
    <source>
        <dbReference type="Pfam" id="PF00254"/>
    </source>
</evidence>
<evidence type="ECO:0000259" key="14">
    <source>
        <dbReference type="Pfam" id="PF05698"/>
    </source>
</evidence>
<keyword evidence="9 11" id="KW-0131">Cell cycle</keyword>
<keyword evidence="8 11" id="KW-0413">Isomerase</keyword>
<dbReference type="GO" id="GO:0051083">
    <property type="term" value="P:'de novo' cotranslational protein folding"/>
    <property type="evidence" value="ECO:0007669"/>
    <property type="project" value="TreeGrafter"/>
</dbReference>
<evidence type="ECO:0000313" key="15">
    <source>
        <dbReference type="EMBL" id="KFL35543.1"/>
    </source>
</evidence>
<dbReference type="GO" id="GO:0043022">
    <property type="term" value="F:ribosome binding"/>
    <property type="evidence" value="ECO:0007669"/>
    <property type="project" value="TreeGrafter"/>
</dbReference>
<evidence type="ECO:0000256" key="10">
    <source>
        <dbReference type="ARBA" id="ARBA00029986"/>
    </source>
</evidence>
<dbReference type="SUPFAM" id="SSF109998">
    <property type="entry name" value="Triger factor/SurA peptide-binding domain-like"/>
    <property type="match status" value="1"/>
</dbReference>
<evidence type="ECO:0000256" key="8">
    <source>
        <dbReference type="ARBA" id="ARBA00023235"/>
    </source>
</evidence>
<keyword evidence="11" id="KW-0963">Cytoplasm</keyword>
<dbReference type="Pfam" id="PF00254">
    <property type="entry name" value="FKBP_C"/>
    <property type="match status" value="1"/>
</dbReference>
<keyword evidence="16" id="KW-1185">Reference proteome</keyword>
<organism evidence="15 16">
    <name type="scientific">Arenimonas donghaensis DSM 18148 = HO3-R19</name>
    <dbReference type="NCBI Taxonomy" id="1121014"/>
    <lineage>
        <taxon>Bacteria</taxon>
        <taxon>Pseudomonadati</taxon>
        <taxon>Pseudomonadota</taxon>
        <taxon>Gammaproteobacteria</taxon>
        <taxon>Lysobacterales</taxon>
        <taxon>Lysobacteraceae</taxon>
        <taxon>Arenimonas</taxon>
    </lineage>
</organism>
<dbReference type="SUPFAM" id="SSF54534">
    <property type="entry name" value="FKBP-like"/>
    <property type="match status" value="1"/>
</dbReference>
<evidence type="ECO:0000256" key="4">
    <source>
        <dbReference type="ARBA" id="ARBA00016902"/>
    </source>
</evidence>
<comment type="caution">
    <text evidence="15">The sequence shown here is derived from an EMBL/GenBank/DDBJ whole genome shotgun (WGS) entry which is preliminary data.</text>
</comment>
<evidence type="ECO:0000256" key="1">
    <source>
        <dbReference type="ARBA" id="ARBA00000971"/>
    </source>
</evidence>
<dbReference type="HAMAP" id="MF_00303">
    <property type="entry name" value="Trigger_factor_Tig"/>
    <property type="match status" value="1"/>
</dbReference>
<dbReference type="Gene3D" id="3.30.70.1050">
    <property type="entry name" value="Trigger factor ribosome-binding domain"/>
    <property type="match status" value="1"/>
</dbReference>
<dbReference type="Gene3D" id="3.10.50.40">
    <property type="match status" value="1"/>
</dbReference>
<dbReference type="InterPro" id="IPR037041">
    <property type="entry name" value="Trigger_fac_C_sf"/>
</dbReference>
<feature type="domain" description="PPIase FKBP-type" evidence="12">
    <location>
        <begin position="158"/>
        <end position="231"/>
    </location>
</feature>
<evidence type="ECO:0000259" key="13">
    <source>
        <dbReference type="Pfam" id="PF05697"/>
    </source>
</evidence>
<dbReference type="Gene3D" id="1.10.3120.10">
    <property type="entry name" value="Trigger factor, C-terminal domain"/>
    <property type="match status" value="1"/>
</dbReference>
<evidence type="ECO:0000313" key="16">
    <source>
        <dbReference type="Proteomes" id="UP000029085"/>
    </source>
</evidence>
<evidence type="ECO:0000256" key="6">
    <source>
        <dbReference type="ARBA" id="ARBA00023110"/>
    </source>
</evidence>
<keyword evidence="7 11" id="KW-0143">Chaperone</keyword>
<dbReference type="GO" id="GO:0051301">
    <property type="term" value="P:cell division"/>
    <property type="evidence" value="ECO:0007669"/>
    <property type="project" value="UniProtKB-KW"/>
</dbReference>
<dbReference type="InterPro" id="IPR008880">
    <property type="entry name" value="Trigger_fac_C"/>
</dbReference>
<dbReference type="AlphaFoldDB" id="A0A087MF90"/>
<dbReference type="GO" id="GO:0015031">
    <property type="term" value="P:protein transport"/>
    <property type="evidence" value="ECO:0007669"/>
    <property type="project" value="UniProtKB-UniRule"/>
</dbReference>
<dbReference type="GO" id="GO:0005737">
    <property type="term" value="C:cytoplasm"/>
    <property type="evidence" value="ECO:0007669"/>
    <property type="project" value="UniProtKB-SubCell"/>
</dbReference>
<dbReference type="STRING" id="1121014.N788_08740"/>
<keyword evidence="5 11" id="KW-0132">Cell division</keyword>
<evidence type="ECO:0000256" key="11">
    <source>
        <dbReference type="HAMAP-Rule" id="MF_00303"/>
    </source>
</evidence>
<dbReference type="InterPro" id="IPR001179">
    <property type="entry name" value="PPIase_FKBP_dom"/>
</dbReference>
<dbReference type="EMBL" id="AVCJ01000051">
    <property type="protein sequence ID" value="KFL35543.1"/>
    <property type="molecule type" value="Genomic_DNA"/>
</dbReference>
<name>A0A087MF90_9GAMM</name>
<dbReference type="PATRIC" id="fig|1121014.3.peg.2638"/>
<dbReference type="PANTHER" id="PTHR30560">
    <property type="entry name" value="TRIGGER FACTOR CHAPERONE AND PEPTIDYL-PROLYL CIS/TRANS ISOMERASE"/>
    <property type="match status" value="1"/>
</dbReference>
<dbReference type="Proteomes" id="UP000029085">
    <property type="component" value="Unassembled WGS sequence"/>
</dbReference>
<sequence>MNMQVSLENTANLERRLTVSLPADRLEGAVGNRLREIARTANIKGFRKGKVPTKVIEQRFGPQVRSEAYGDLVRESLGEAIRQEKLQVAGNPEIKAEPEGEGGEIRYTATFEVVPEFGEIDPAKLEIERTTAVIEESDIDTMIETLRQQRRSWEPVERAAQAGDLVQVETSATTADGRVPAEGVERGATVVGSNVLYPELEQRLVGMKAGDEAEVEVTFPDNWRNADLAGKAAKVAVKAVKVSAPKLPEVDEAFVKSFGIKSGKLDVFRKEVRANLERELKGNLMQRLRSEVASKLVAAYADVELPPRLVEAEARSMAANAQQQARQQGQANATFEAAQFKDAAHKRVAAGLLVGEVARQNKLSLDNKRLTETLQLIASTYEDPSQVVELYRNDANLMSGLRNRVMEEQVIDWIAERAKATEKSVSFTELMRPAG</sequence>
<dbReference type="SUPFAM" id="SSF102735">
    <property type="entry name" value="Trigger factor ribosome-binding domain"/>
    <property type="match status" value="1"/>
</dbReference>
<evidence type="ECO:0000256" key="7">
    <source>
        <dbReference type="ARBA" id="ARBA00023186"/>
    </source>
</evidence>
<comment type="domain">
    <text evidence="11">Consists of 3 domains; the N-terminus binds the ribosome, the middle domain has PPIase activity, while the C-terminus has intrinsic chaperone activity on its own.</text>
</comment>
<dbReference type="InterPro" id="IPR005215">
    <property type="entry name" value="Trig_fac"/>
</dbReference>
<protein>
    <recommendedName>
        <fullName evidence="4 11">Trigger factor</fullName>
        <shortName evidence="11">TF</shortName>
        <ecNumber evidence="3 11">5.2.1.8</ecNumber>
    </recommendedName>
    <alternativeName>
        <fullName evidence="10 11">PPIase</fullName>
    </alternativeName>
</protein>
<comment type="subcellular location">
    <subcellularLocation>
        <location evidence="11">Cytoplasm</location>
    </subcellularLocation>
    <text evidence="11">About half TF is bound to the ribosome near the polypeptide exit tunnel while the other half is free in the cytoplasm.</text>
</comment>
<evidence type="ECO:0000256" key="9">
    <source>
        <dbReference type="ARBA" id="ARBA00023306"/>
    </source>
</evidence>
<comment type="similarity">
    <text evidence="2 11">Belongs to the FKBP-type PPIase family. Tig subfamily.</text>
</comment>
<dbReference type="InterPro" id="IPR046357">
    <property type="entry name" value="PPIase_dom_sf"/>
</dbReference>
<dbReference type="GO" id="GO:0044183">
    <property type="term" value="F:protein folding chaperone"/>
    <property type="evidence" value="ECO:0007669"/>
    <property type="project" value="TreeGrafter"/>
</dbReference>
<dbReference type="EC" id="5.2.1.8" evidence="3 11"/>
<dbReference type="Pfam" id="PF05697">
    <property type="entry name" value="Trigger_N"/>
    <property type="match status" value="1"/>
</dbReference>